<feature type="transmembrane region" description="Helical" evidence="1">
    <location>
        <begin position="82"/>
        <end position="102"/>
    </location>
</feature>
<accession>A0AAV6Z2Y4</accession>
<evidence type="ECO:0000256" key="1">
    <source>
        <dbReference type="SAM" id="Phobius"/>
    </source>
</evidence>
<dbReference type="Proteomes" id="UP000824782">
    <property type="component" value="Unassembled WGS sequence"/>
</dbReference>
<comment type="caution">
    <text evidence="2">The sequence shown here is derived from an EMBL/GenBank/DDBJ whole genome shotgun (WGS) entry which is preliminary data.</text>
</comment>
<organism evidence="2 3">
    <name type="scientific">Engystomops pustulosus</name>
    <name type="common">Tungara frog</name>
    <name type="synonym">Physalaemus pustulosus</name>
    <dbReference type="NCBI Taxonomy" id="76066"/>
    <lineage>
        <taxon>Eukaryota</taxon>
        <taxon>Metazoa</taxon>
        <taxon>Chordata</taxon>
        <taxon>Craniata</taxon>
        <taxon>Vertebrata</taxon>
        <taxon>Euteleostomi</taxon>
        <taxon>Amphibia</taxon>
        <taxon>Batrachia</taxon>
        <taxon>Anura</taxon>
        <taxon>Neobatrachia</taxon>
        <taxon>Hyloidea</taxon>
        <taxon>Leptodactylidae</taxon>
        <taxon>Leiuperinae</taxon>
        <taxon>Engystomops</taxon>
    </lineage>
</organism>
<dbReference type="EMBL" id="WNYA01009792">
    <property type="protein sequence ID" value="KAG8540638.1"/>
    <property type="molecule type" value="Genomic_DNA"/>
</dbReference>
<reference evidence="2" key="1">
    <citation type="thesis" date="2020" institute="ProQuest LLC" country="789 East Eisenhower Parkway, Ann Arbor, MI, USA">
        <title>Comparative Genomics and Chromosome Evolution.</title>
        <authorList>
            <person name="Mudd A.B."/>
        </authorList>
    </citation>
    <scope>NUCLEOTIDE SEQUENCE</scope>
    <source>
        <strain evidence="2">237g6f4</strain>
        <tissue evidence="2">Blood</tissue>
    </source>
</reference>
<keyword evidence="1" id="KW-1133">Transmembrane helix</keyword>
<name>A0AAV6Z2Y4_ENGPU</name>
<keyword evidence="3" id="KW-1185">Reference proteome</keyword>
<dbReference type="AlphaFoldDB" id="A0AAV6Z2Y4"/>
<feature type="transmembrane region" description="Helical" evidence="1">
    <location>
        <begin position="43"/>
        <end position="62"/>
    </location>
</feature>
<sequence>MNISLHSKHWFSSSSLTNTGAVDGSSIYGGSCCSSTFMIFFSLYKHFLLVFVVPSNTFFLETGKPEGLPRSSAPGPTQGSELSSAVTSLGLFMDCSFFFLGFRVRPFTAKIMFIHFRSFLLLTMEWTFLFLTTFDCFILRRREAMLLSLRIFSLGRTSSMAPLSLVSSLQTRHFFDHRPTRFFFCSRQPQDSHCVAEWLIRWRFIDLLHLNILPHCGHKRGFSPSTGMIWSLVPNPVKSSSSLLKSSS</sequence>
<gene>
    <name evidence="2" type="ORF">GDO81_018896</name>
</gene>
<keyword evidence="1" id="KW-0812">Transmembrane</keyword>
<keyword evidence="1" id="KW-0472">Membrane</keyword>
<evidence type="ECO:0000313" key="3">
    <source>
        <dbReference type="Proteomes" id="UP000824782"/>
    </source>
</evidence>
<feature type="transmembrane region" description="Helical" evidence="1">
    <location>
        <begin position="114"/>
        <end position="134"/>
    </location>
</feature>
<proteinExistence type="predicted"/>
<evidence type="ECO:0000313" key="2">
    <source>
        <dbReference type="EMBL" id="KAG8540638.1"/>
    </source>
</evidence>
<protein>
    <submittedName>
        <fullName evidence="2">Uncharacterized protein</fullName>
    </submittedName>
</protein>